<evidence type="ECO:0000256" key="5">
    <source>
        <dbReference type="SAM" id="MobiDB-lite"/>
    </source>
</evidence>
<sequence>MSVSPEVAGMFAIVSFSTLSNTATTGMLIWISLQRHPNLTVSRLVLNMLFSDWLQSVGFIMSLYWISQGSVIPGMYCDLQGIIINIGDVSSAFWATAICLHTYLAVVHSIEPRWFLQITMGLVWPINIFISVIGLYIQTPDNRFFDSAGGSWCWISPKHGMYRIIFHYGIITILALVMLVLYGLMFIMLRRQQESIEMSPTKIVLQRTGKKLIYYPAAYIVLVFPLSFQRYLAFFGITLPFQYLIFAGCVFASAGLVNSLIYGFTRHVVALKPLFEREYDEKVTAEIAKKPATIFGDSQNIFVAVSPRKSESEKRSGGDAEGAKRASSQYKKNHNNNSRNSYTTNHQYTFNNQFNHPTTNDSELALRNNTSNLSSDSLSSVDSPMEFVAL</sequence>
<dbReference type="PANTHER" id="PTHR23112">
    <property type="entry name" value="G PROTEIN-COUPLED RECEPTOR 157-RELATED"/>
    <property type="match status" value="1"/>
</dbReference>
<dbReference type="InterPro" id="IPR000276">
    <property type="entry name" value="GPCR_Rhodpsn"/>
</dbReference>
<evidence type="ECO:0000256" key="3">
    <source>
        <dbReference type="ARBA" id="ARBA00022989"/>
    </source>
</evidence>
<dbReference type="Proteomes" id="UP000789508">
    <property type="component" value="Unassembled WGS sequence"/>
</dbReference>
<feature type="domain" description="G-protein coupled receptors family 2 profile 2" evidence="7">
    <location>
        <begin position="1"/>
        <end position="266"/>
    </location>
</feature>
<dbReference type="InterPro" id="IPR017452">
    <property type="entry name" value="GPCR_Rhodpsn_7TM"/>
</dbReference>
<gene>
    <name evidence="9" type="ORF">ALEPTO_LOCUS1044</name>
</gene>
<keyword evidence="10" id="KW-1185">Reference proteome</keyword>
<protein>
    <submittedName>
        <fullName evidence="9">9837_t:CDS:1</fullName>
    </submittedName>
</protein>
<accession>A0A9N8VII4</accession>
<feature type="transmembrane region" description="Helical" evidence="6">
    <location>
        <begin position="165"/>
        <end position="189"/>
    </location>
</feature>
<name>A0A9N8VII4_9GLOM</name>
<feature type="domain" description="G-protein coupled receptors family 1 profile" evidence="8">
    <location>
        <begin position="23"/>
        <end position="262"/>
    </location>
</feature>
<comment type="subcellular location">
    <subcellularLocation>
        <location evidence="1">Membrane</location>
        <topology evidence="1">Multi-pass membrane protein</topology>
    </subcellularLocation>
</comment>
<keyword evidence="4 6" id="KW-0472">Membrane</keyword>
<dbReference type="AlphaFoldDB" id="A0A9N8VII4"/>
<organism evidence="9 10">
    <name type="scientific">Ambispora leptoticha</name>
    <dbReference type="NCBI Taxonomy" id="144679"/>
    <lineage>
        <taxon>Eukaryota</taxon>
        <taxon>Fungi</taxon>
        <taxon>Fungi incertae sedis</taxon>
        <taxon>Mucoromycota</taxon>
        <taxon>Glomeromycotina</taxon>
        <taxon>Glomeromycetes</taxon>
        <taxon>Archaeosporales</taxon>
        <taxon>Ambisporaceae</taxon>
        <taxon>Ambispora</taxon>
    </lineage>
</organism>
<dbReference type="PROSITE" id="PS50261">
    <property type="entry name" value="G_PROTEIN_RECEP_F2_4"/>
    <property type="match status" value="1"/>
</dbReference>
<dbReference type="Gene3D" id="1.20.1070.10">
    <property type="entry name" value="Rhodopsin 7-helix transmembrane proteins"/>
    <property type="match status" value="1"/>
</dbReference>
<reference evidence="9" key="1">
    <citation type="submission" date="2021-06" db="EMBL/GenBank/DDBJ databases">
        <authorList>
            <person name="Kallberg Y."/>
            <person name="Tangrot J."/>
            <person name="Rosling A."/>
        </authorList>
    </citation>
    <scope>NUCLEOTIDE SEQUENCE</scope>
    <source>
        <strain evidence="9">FL130A</strain>
    </source>
</reference>
<feature type="transmembrane region" description="Helical" evidence="6">
    <location>
        <begin position="243"/>
        <end position="264"/>
    </location>
</feature>
<feature type="transmembrane region" description="Helical" evidence="6">
    <location>
        <begin position="212"/>
        <end position="231"/>
    </location>
</feature>
<dbReference type="PROSITE" id="PS50262">
    <property type="entry name" value="G_PROTEIN_RECEP_F1_2"/>
    <property type="match status" value="1"/>
</dbReference>
<feature type="transmembrane region" description="Helical" evidence="6">
    <location>
        <begin position="45"/>
        <end position="66"/>
    </location>
</feature>
<feature type="transmembrane region" description="Helical" evidence="6">
    <location>
        <begin position="12"/>
        <end position="33"/>
    </location>
</feature>
<evidence type="ECO:0000259" key="8">
    <source>
        <dbReference type="PROSITE" id="PS50262"/>
    </source>
</evidence>
<dbReference type="GO" id="GO:0004930">
    <property type="term" value="F:G protein-coupled receptor activity"/>
    <property type="evidence" value="ECO:0007669"/>
    <property type="project" value="InterPro"/>
</dbReference>
<evidence type="ECO:0000259" key="7">
    <source>
        <dbReference type="PROSITE" id="PS50261"/>
    </source>
</evidence>
<dbReference type="GO" id="GO:0005886">
    <property type="term" value="C:plasma membrane"/>
    <property type="evidence" value="ECO:0007669"/>
    <property type="project" value="TreeGrafter"/>
</dbReference>
<dbReference type="EMBL" id="CAJVPS010000099">
    <property type="protein sequence ID" value="CAG8451650.1"/>
    <property type="molecule type" value="Genomic_DNA"/>
</dbReference>
<dbReference type="SUPFAM" id="SSF81321">
    <property type="entry name" value="Family A G protein-coupled receptor-like"/>
    <property type="match status" value="1"/>
</dbReference>
<feature type="transmembrane region" description="Helical" evidence="6">
    <location>
        <begin position="86"/>
        <end position="107"/>
    </location>
</feature>
<dbReference type="PANTHER" id="PTHR23112:SF37">
    <property type="entry name" value="G PROTEIN-COUPLED RECEPTOR GPR1"/>
    <property type="match status" value="1"/>
</dbReference>
<feature type="region of interest" description="Disordered" evidence="5">
    <location>
        <begin position="306"/>
        <end position="364"/>
    </location>
</feature>
<keyword evidence="3 6" id="KW-1133">Transmembrane helix</keyword>
<evidence type="ECO:0000256" key="4">
    <source>
        <dbReference type="ARBA" id="ARBA00023136"/>
    </source>
</evidence>
<feature type="compositionally biased region" description="Basic and acidic residues" evidence="5">
    <location>
        <begin position="308"/>
        <end position="324"/>
    </location>
</feature>
<evidence type="ECO:0000313" key="10">
    <source>
        <dbReference type="Proteomes" id="UP000789508"/>
    </source>
</evidence>
<dbReference type="GO" id="GO:0007166">
    <property type="term" value="P:cell surface receptor signaling pathway"/>
    <property type="evidence" value="ECO:0007669"/>
    <property type="project" value="InterPro"/>
</dbReference>
<dbReference type="GO" id="GO:0007189">
    <property type="term" value="P:adenylate cyclase-activating G protein-coupled receptor signaling pathway"/>
    <property type="evidence" value="ECO:0007669"/>
    <property type="project" value="TreeGrafter"/>
</dbReference>
<evidence type="ECO:0000313" key="9">
    <source>
        <dbReference type="EMBL" id="CAG8451650.1"/>
    </source>
</evidence>
<evidence type="ECO:0000256" key="6">
    <source>
        <dbReference type="SAM" id="Phobius"/>
    </source>
</evidence>
<evidence type="ECO:0000256" key="2">
    <source>
        <dbReference type="ARBA" id="ARBA00022692"/>
    </source>
</evidence>
<feature type="transmembrane region" description="Helical" evidence="6">
    <location>
        <begin position="114"/>
        <end position="137"/>
    </location>
</feature>
<keyword evidence="2 6" id="KW-0812">Transmembrane</keyword>
<dbReference type="OrthoDB" id="100006at2759"/>
<dbReference type="Pfam" id="PF00001">
    <property type="entry name" value="7tm_1"/>
    <property type="match status" value="1"/>
</dbReference>
<evidence type="ECO:0000256" key="1">
    <source>
        <dbReference type="ARBA" id="ARBA00004141"/>
    </source>
</evidence>
<feature type="compositionally biased region" description="Polar residues" evidence="5">
    <location>
        <begin position="326"/>
        <end position="364"/>
    </location>
</feature>
<dbReference type="InterPro" id="IPR017981">
    <property type="entry name" value="GPCR_2-like_7TM"/>
</dbReference>
<comment type="caution">
    <text evidence="9">The sequence shown here is derived from an EMBL/GenBank/DDBJ whole genome shotgun (WGS) entry which is preliminary data.</text>
</comment>
<proteinExistence type="predicted"/>